<sequence>MLFKILFPALFLTGVYFLIKSIGWIMQVYAGPKIEFPARTADNIIKIDKPGDYEIAYKRPSLTGVIPSNYALTLFRNADQQEVNVVGSVNLLGMRKDLSGNRIVPVASFSIDQPGTYTLRAIESESFKVGDKLLITAKTGAKGFLAIFAILISAIALIAGLVLSILAWMNKL</sequence>
<name>A0A9X1TAR7_9BACT</name>
<comment type="caution">
    <text evidence="2">The sequence shown here is derived from an EMBL/GenBank/DDBJ whole genome shotgun (WGS) entry which is preliminary data.</text>
</comment>
<dbReference type="Proteomes" id="UP001139700">
    <property type="component" value="Unassembled WGS sequence"/>
</dbReference>
<dbReference type="EMBL" id="JAJTTA010000002">
    <property type="protein sequence ID" value="MCF0041748.1"/>
    <property type="molecule type" value="Genomic_DNA"/>
</dbReference>
<keyword evidence="3" id="KW-1185">Reference proteome</keyword>
<protein>
    <submittedName>
        <fullName evidence="2">Uncharacterized protein</fullName>
    </submittedName>
</protein>
<dbReference type="AlphaFoldDB" id="A0A9X1TAR7"/>
<evidence type="ECO:0000313" key="3">
    <source>
        <dbReference type="Proteomes" id="UP001139700"/>
    </source>
</evidence>
<proteinExistence type="predicted"/>
<gene>
    <name evidence="2" type="ORF">LXM24_16705</name>
</gene>
<accession>A0A9X1TAR7</accession>
<reference evidence="2" key="1">
    <citation type="submission" date="2021-12" db="EMBL/GenBank/DDBJ databases">
        <title>Novel species in genus Dyadobacter.</title>
        <authorList>
            <person name="Ma C."/>
        </authorList>
    </citation>
    <scope>NUCLEOTIDE SEQUENCE</scope>
    <source>
        <strain evidence="2">CY399</strain>
    </source>
</reference>
<keyword evidence="1" id="KW-1133">Transmembrane helix</keyword>
<dbReference type="RefSeq" id="WP_234614561.1">
    <property type="nucleotide sequence ID" value="NZ_CP098806.1"/>
</dbReference>
<evidence type="ECO:0000313" key="2">
    <source>
        <dbReference type="EMBL" id="MCF0041748.1"/>
    </source>
</evidence>
<feature type="transmembrane region" description="Helical" evidence="1">
    <location>
        <begin position="144"/>
        <end position="169"/>
    </location>
</feature>
<evidence type="ECO:0000256" key="1">
    <source>
        <dbReference type="SAM" id="Phobius"/>
    </source>
</evidence>
<organism evidence="2 3">
    <name type="scientific">Dyadobacter fanqingshengii</name>
    <dbReference type="NCBI Taxonomy" id="2906443"/>
    <lineage>
        <taxon>Bacteria</taxon>
        <taxon>Pseudomonadati</taxon>
        <taxon>Bacteroidota</taxon>
        <taxon>Cytophagia</taxon>
        <taxon>Cytophagales</taxon>
        <taxon>Spirosomataceae</taxon>
        <taxon>Dyadobacter</taxon>
    </lineage>
</organism>
<feature type="transmembrane region" description="Helical" evidence="1">
    <location>
        <begin position="6"/>
        <end position="26"/>
    </location>
</feature>
<keyword evidence="1" id="KW-0812">Transmembrane</keyword>
<keyword evidence="1" id="KW-0472">Membrane</keyword>